<gene>
    <name evidence="1" type="ORF">Q604_UNBC10916G0001</name>
</gene>
<dbReference type="AlphaFoldDB" id="W1Y0K5"/>
<sequence>TMFNRVILLALLVSAMSPISSIAADIKPADKRNYELQQQISYNVIIP</sequence>
<reference evidence="1" key="1">
    <citation type="submission" date="2013-12" db="EMBL/GenBank/DDBJ databases">
        <title>A Varibaculum cambriense genome reconstructed from a premature infant gut community with otherwise low bacterial novelty that shifts toward anaerobic metabolism during the third week of life.</title>
        <authorList>
            <person name="Brown C.T."/>
            <person name="Sharon I."/>
            <person name="Thomas B.C."/>
            <person name="Castelle C.J."/>
            <person name="Morowitz M.J."/>
            <person name="Banfield J.F."/>
        </authorList>
    </citation>
    <scope>NUCLEOTIDE SEQUENCE</scope>
</reference>
<feature type="non-terminal residue" evidence="1">
    <location>
        <position position="1"/>
    </location>
</feature>
<organism evidence="1">
    <name type="scientific">human gut metagenome</name>
    <dbReference type="NCBI Taxonomy" id="408170"/>
    <lineage>
        <taxon>unclassified sequences</taxon>
        <taxon>metagenomes</taxon>
        <taxon>organismal metagenomes</taxon>
    </lineage>
</organism>
<proteinExistence type="predicted"/>
<name>W1Y0K5_9ZZZZ</name>
<accession>W1Y0K5</accession>
<comment type="caution">
    <text evidence="1">The sequence shown here is derived from an EMBL/GenBank/DDBJ whole genome shotgun (WGS) entry which is preliminary data.</text>
</comment>
<dbReference type="EMBL" id="AZMM01010916">
    <property type="protein sequence ID" value="ETJ34664.1"/>
    <property type="molecule type" value="Genomic_DNA"/>
</dbReference>
<evidence type="ECO:0000313" key="1">
    <source>
        <dbReference type="EMBL" id="ETJ34664.1"/>
    </source>
</evidence>
<protein>
    <submittedName>
        <fullName evidence="1">Uncharacterized protein</fullName>
    </submittedName>
</protein>